<dbReference type="PANTHER" id="PTHR14464:SF4">
    <property type="entry name" value="EXONUCLEASE V"/>
    <property type="match status" value="1"/>
</dbReference>
<protein>
    <recommendedName>
        <fullName evidence="5">Exonuclease V</fullName>
    </recommendedName>
</protein>
<dbReference type="Pfam" id="PF09810">
    <property type="entry name" value="Exo5"/>
    <property type="match status" value="1"/>
</dbReference>
<feature type="compositionally biased region" description="Low complexity" evidence="2">
    <location>
        <begin position="512"/>
        <end position="521"/>
    </location>
</feature>
<dbReference type="InterPro" id="IPR019190">
    <property type="entry name" value="EXOV"/>
</dbReference>
<comment type="similarity">
    <text evidence="1">Belongs to the EXO5 family.</text>
</comment>
<dbReference type="EMBL" id="CAGI01000136">
    <property type="protein sequence ID" value="CCF48637.1"/>
    <property type="molecule type" value="Genomic_DNA"/>
</dbReference>
<organism evidence="3 4">
    <name type="scientific">Ustilago hordei</name>
    <name type="common">Barley covered smut fungus</name>
    <dbReference type="NCBI Taxonomy" id="120017"/>
    <lineage>
        <taxon>Eukaryota</taxon>
        <taxon>Fungi</taxon>
        <taxon>Dikarya</taxon>
        <taxon>Basidiomycota</taxon>
        <taxon>Ustilaginomycotina</taxon>
        <taxon>Ustilaginomycetes</taxon>
        <taxon>Ustilaginales</taxon>
        <taxon>Ustilaginaceae</taxon>
        <taxon>Ustilago</taxon>
    </lineage>
</organism>
<comment type="caution">
    <text evidence="3">The sequence shown here is derived from an EMBL/GenBank/DDBJ whole genome shotgun (WGS) entry which is preliminary data.</text>
</comment>
<feature type="region of interest" description="Disordered" evidence="2">
    <location>
        <begin position="420"/>
        <end position="478"/>
    </location>
</feature>
<name>I2FNZ4_USTHO</name>
<feature type="compositionally biased region" description="Basic residues" evidence="2">
    <location>
        <begin position="421"/>
        <end position="432"/>
    </location>
</feature>
<dbReference type="eggNOG" id="KOG4760">
    <property type="taxonomic scope" value="Eukaryota"/>
</dbReference>
<dbReference type="HOGENOM" id="CLU_013225_2_0_1"/>
<dbReference type="AlphaFoldDB" id="I2FNZ4"/>
<dbReference type="GO" id="GO:0045145">
    <property type="term" value="F:single-stranded DNA 5'-3' DNA exonuclease activity"/>
    <property type="evidence" value="ECO:0007669"/>
    <property type="project" value="InterPro"/>
</dbReference>
<evidence type="ECO:0008006" key="5">
    <source>
        <dbReference type="Google" id="ProtNLM"/>
    </source>
</evidence>
<dbReference type="PANTHER" id="PTHR14464">
    <property type="entry name" value="EXONUCLEASE V"/>
    <property type="match status" value="1"/>
</dbReference>
<feature type="compositionally biased region" description="Polar residues" evidence="2">
    <location>
        <begin position="235"/>
        <end position="248"/>
    </location>
</feature>
<dbReference type="GO" id="GO:0005634">
    <property type="term" value="C:nucleus"/>
    <property type="evidence" value="ECO:0007669"/>
    <property type="project" value="TreeGrafter"/>
</dbReference>
<feature type="region of interest" description="Disordered" evidence="2">
    <location>
        <begin position="501"/>
        <end position="538"/>
    </location>
</feature>
<gene>
    <name evidence="3" type="ORF">UHOR_06522</name>
</gene>
<reference evidence="3 4" key="1">
    <citation type="journal article" date="2012" name="Plant Cell">
        <title>Genome comparison of barley and maize smut fungi reveals targeted loss of RNA silencing components and species-specific presence of transposable elements.</title>
        <authorList>
            <person name="Laurie J.D."/>
            <person name="Ali S."/>
            <person name="Linning R."/>
            <person name="Mannhaupt G."/>
            <person name="Wong P."/>
            <person name="Gueldener U."/>
            <person name="Muensterkoetter M."/>
            <person name="Moore R."/>
            <person name="Kahmann R."/>
            <person name="Bakkeren G."/>
            <person name="Schirawski J."/>
        </authorList>
    </citation>
    <scope>NUCLEOTIDE SEQUENCE [LARGE SCALE GENOMIC DNA]</scope>
    <source>
        <strain evidence="4">Uh4875-4</strain>
    </source>
</reference>
<keyword evidence="4" id="KW-1185">Reference proteome</keyword>
<evidence type="ECO:0000256" key="2">
    <source>
        <dbReference type="SAM" id="MobiDB-lite"/>
    </source>
</evidence>
<evidence type="ECO:0000313" key="4">
    <source>
        <dbReference type="Proteomes" id="UP000006174"/>
    </source>
</evidence>
<dbReference type="GO" id="GO:0036297">
    <property type="term" value="P:interstrand cross-link repair"/>
    <property type="evidence" value="ECO:0007669"/>
    <property type="project" value="TreeGrafter"/>
</dbReference>
<feature type="region of interest" description="Disordered" evidence="2">
    <location>
        <begin position="1"/>
        <end position="32"/>
    </location>
</feature>
<evidence type="ECO:0000256" key="1">
    <source>
        <dbReference type="ARBA" id="ARBA00009797"/>
    </source>
</evidence>
<dbReference type="Proteomes" id="UP000006174">
    <property type="component" value="Unassembled WGS sequence"/>
</dbReference>
<accession>I2FNZ4</accession>
<dbReference type="OrthoDB" id="354769at2759"/>
<dbReference type="GO" id="GO:0005739">
    <property type="term" value="C:mitochondrion"/>
    <property type="evidence" value="ECO:0007669"/>
    <property type="project" value="TreeGrafter"/>
</dbReference>
<feature type="region of interest" description="Disordered" evidence="2">
    <location>
        <begin position="194"/>
        <end position="256"/>
    </location>
</feature>
<evidence type="ECO:0000313" key="3">
    <source>
        <dbReference type="EMBL" id="CCF48637.1"/>
    </source>
</evidence>
<proteinExistence type="inferred from homology"/>
<sequence length="666" mass="73450">MSQDTTEQEPPHGSDRRRRRPTPPTSLPDHFTRKGYLSVSDLVGPSWCEYSYQYGILSLSHLPPSQRPATITTTEGTTLAAQPELVQQKDKTLTAGKAVHAVLEKEAAPVQIYVETETREDSWALRLLNLWCDVVGLLRLEPGSEGKRRGGMGVNCVREVPVYGWIKGVLVMGVIDEIEKRRVDVGDGGKKEKRVWASQEQWKKDQLRKAASTSPKKGGGADAKKNATKPLTAFFGSSQPQPEQPSNTTEEEHPKQGWGYFLSDTKTRISSWLPAEEDQFSARMQCMTYKRLFDGLCFGAISSSPTSTISASVSASTSTFHRNTTPMDWRATFGSLDLDPHRPLSSVFLRDAIPLCGSWGTDLALWIAERDADVCTLDHIRLLLESGLRELVADARRRQCLGEGEGAGVIQDSLALTYRRQSQRRRRKRKKAVSTTNSVGEGQADGLRQKILPTTSMEETAEEVEAAVEPAPPPEQEARKSIDAIEGHHDASAAIEQALSAPPCTPKKPSLSQTSQESPTSPTSPPPGEEGKGEEKTNIIGLVTFPYDPQTLDDYLSKMIAMWKGERSLVGVSVDQTKRCWTCEWMDGCEWRTSQSLQHQNAAQQKALARIQLTPAPAAKLSEAGEYATLKAVSGEEEKEGEEEFWSNLDLDSITVKDSAGNVLDW</sequence>
<dbReference type="OMA" id="DIMDAWK"/>